<proteinExistence type="predicted"/>
<evidence type="ECO:0000313" key="3">
    <source>
        <dbReference type="Proteomes" id="UP000838878"/>
    </source>
</evidence>
<dbReference type="EMBL" id="OV170231">
    <property type="protein sequence ID" value="CAH0716447.1"/>
    <property type="molecule type" value="Genomic_DNA"/>
</dbReference>
<name>A0A8J9UMR2_9NEOP</name>
<evidence type="ECO:0000313" key="2">
    <source>
        <dbReference type="EMBL" id="CAH0716447.1"/>
    </source>
</evidence>
<sequence>MENFLKKLKGKLSMENVVELVEDGKVIDEDEFKENINEAADEINTNSYLISKVNSIKKLQQPDENKIENDLKDSDSASSNLNVENANEAQEEHSKPHNRDLTFFF</sequence>
<evidence type="ECO:0000256" key="1">
    <source>
        <dbReference type="SAM" id="MobiDB-lite"/>
    </source>
</evidence>
<feature type="compositionally biased region" description="Polar residues" evidence="1">
    <location>
        <begin position="76"/>
        <end position="88"/>
    </location>
</feature>
<dbReference type="AlphaFoldDB" id="A0A8J9UMR2"/>
<organism evidence="2 3">
    <name type="scientific">Brenthis ino</name>
    <name type="common">lesser marbled fritillary</name>
    <dbReference type="NCBI Taxonomy" id="405034"/>
    <lineage>
        <taxon>Eukaryota</taxon>
        <taxon>Metazoa</taxon>
        <taxon>Ecdysozoa</taxon>
        <taxon>Arthropoda</taxon>
        <taxon>Hexapoda</taxon>
        <taxon>Insecta</taxon>
        <taxon>Pterygota</taxon>
        <taxon>Neoptera</taxon>
        <taxon>Endopterygota</taxon>
        <taxon>Lepidoptera</taxon>
        <taxon>Glossata</taxon>
        <taxon>Ditrysia</taxon>
        <taxon>Papilionoidea</taxon>
        <taxon>Nymphalidae</taxon>
        <taxon>Heliconiinae</taxon>
        <taxon>Argynnini</taxon>
        <taxon>Brenthis</taxon>
    </lineage>
</organism>
<accession>A0A8J9UMR2</accession>
<gene>
    <name evidence="2" type="ORF">BINO364_LOCUS3212</name>
</gene>
<protein>
    <submittedName>
        <fullName evidence="2">Uncharacterized protein</fullName>
    </submittedName>
</protein>
<feature type="compositionally biased region" description="Basic and acidic residues" evidence="1">
    <location>
        <begin position="90"/>
        <end position="105"/>
    </location>
</feature>
<reference evidence="2" key="1">
    <citation type="submission" date="2021-12" db="EMBL/GenBank/DDBJ databases">
        <authorList>
            <person name="Martin H S."/>
        </authorList>
    </citation>
    <scope>NUCLEOTIDE SEQUENCE</scope>
</reference>
<feature type="compositionally biased region" description="Basic and acidic residues" evidence="1">
    <location>
        <begin position="64"/>
        <end position="75"/>
    </location>
</feature>
<keyword evidence="3" id="KW-1185">Reference proteome</keyword>
<feature type="non-terminal residue" evidence="2">
    <location>
        <position position="105"/>
    </location>
</feature>
<dbReference type="OrthoDB" id="6881719at2759"/>
<dbReference type="Proteomes" id="UP000838878">
    <property type="component" value="Chromosome 11"/>
</dbReference>
<feature type="region of interest" description="Disordered" evidence="1">
    <location>
        <begin position="64"/>
        <end position="105"/>
    </location>
</feature>